<comment type="caution">
    <text evidence="2">The sequence shown here is derived from an EMBL/GenBank/DDBJ whole genome shotgun (WGS) entry which is preliminary data.</text>
</comment>
<keyword evidence="3" id="KW-1185">Reference proteome</keyword>
<feature type="compositionally biased region" description="Gly residues" evidence="1">
    <location>
        <begin position="12"/>
        <end position="21"/>
    </location>
</feature>
<dbReference type="AlphaFoldDB" id="A0A9D4EF80"/>
<gene>
    <name evidence="2" type="ORF">DPMN_179683</name>
</gene>
<organism evidence="2 3">
    <name type="scientific">Dreissena polymorpha</name>
    <name type="common">Zebra mussel</name>
    <name type="synonym">Mytilus polymorpha</name>
    <dbReference type="NCBI Taxonomy" id="45954"/>
    <lineage>
        <taxon>Eukaryota</taxon>
        <taxon>Metazoa</taxon>
        <taxon>Spiralia</taxon>
        <taxon>Lophotrochozoa</taxon>
        <taxon>Mollusca</taxon>
        <taxon>Bivalvia</taxon>
        <taxon>Autobranchia</taxon>
        <taxon>Heteroconchia</taxon>
        <taxon>Euheterodonta</taxon>
        <taxon>Imparidentia</taxon>
        <taxon>Neoheterodontei</taxon>
        <taxon>Myida</taxon>
        <taxon>Dreissenoidea</taxon>
        <taxon>Dreissenidae</taxon>
        <taxon>Dreissena</taxon>
    </lineage>
</organism>
<sequence>MKMSWGNDWGKGSSGGWGSYGQNGHSSSGHKNAERTHSSDCTVGRGMWGNSGSVSERPANNWSVCQHDRALKCVGNGN</sequence>
<name>A0A9D4EF80_DREPO</name>
<reference evidence="2" key="1">
    <citation type="journal article" date="2019" name="bioRxiv">
        <title>The Genome of the Zebra Mussel, Dreissena polymorpha: A Resource for Invasive Species Research.</title>
        <authorList>
            <person name="McCartney M.A."/>
            <person name="Auch B."/>
            <person name="Kono T."/>
            <person name="Mallez S."/>
            <person name="Zhang Y."/>
            <person name="Obille A."/>
            <person name="Becker A."/>
            <person name="Abrahante J.E."/>
            <person name="Garbe J."/>
            <person name="Badalamenti J.P."/>
            <person name="Herman A."/>
            <person name="Mangelson H."/>
            <person name="Liachko I."/>
            <person name="Sullivan S."/>
            <person name="Sone E.D."/>
            <person name="Koren S."/>
            <person name="Silverstein K.A.T."/>
            <person name="Beckman K.B."/>
            <person name="Gohl D.M."/>
        </authorList>
    </citation>
    <scope>NUCLEOTIDE SEQUENCE</scope>
    <source>
        <strain evidence="2">Duluth1</strain>
        <tissue evidence="2">Whole animal</tissue>
    </source>
</reference>
<accession>A0A9D4EF80</accession>
<proteinExistence type="predicted"/>
<feature type="compositionally biased region" description="Low complexity" evidence="1">
    <location>
        <begin position="1"/>
        <end position="11"/>
    </location>
</feature>
<protein>
    <submittedName>
        <fullName evidence="2">Uncharacterized protein</fullName>
    </submittedName>
</protein>
<evidence type="ECO:0000313" key="3">
    <source>
        <dbReference type="Proteomes" id="UP000828390"/>
    </source>
</evidence>
<feature type="region of interest" description="Disordered" evidence="1">
    <location>
        <begin position="1"/>
        <end position="59"/>
    </location>
</feature>
<reference evidence="2" key="2">
    <citation type="submission" date="2020-11" db="EMBL/GenBank/DDBJ databases">
        <authorList>
            <person name="McCartney M.A."/>
            <person name="Auch B."/>
            <person name="Kono T."/>
            <person name="Mallez S."/>
            <person name="Becker A."/>
            <person name="Gohl D.M."/>
            <person name="Silverstein K.A.T."/>
            <person name="Koren S."/>
            <person name="Bechman K.B."/>
            <person name="Herman A."/>
            <person name="Abrahante J.E."/>
            <person name="Garbe J."/>
        </authorList>
    </citation>
    <scope>NUCLEOTIDE SEQUENCE</scope>
    <source>
        <strain evidence="2">Duluth1</strain>
        <tissue evidence="2">Whole animal</tissue>
    </source>
</reference>
<evidence type="ECO:0000256" key="1">
    <source>
        <dbReference type="SAM" id="MobiDB-lite"/>
    </source>
</evidence>
<evidence type="ECO:0000313" key="2">
    <source>
        <dbReference type="EMBL" id="KAH3778228.1"/>
    </source>
</evidence>
<feature type="compositionally biased region" description="Polar residues" evidence="1">
    <location>
        <begin position="50"/>
        <end position="59"/>
    </location>
</feature>
<dbReference type="EMBL" id="JAIWYP010000009">
    <property type="protein sequence ID" value="KAH3778228.1"/>
    <property type="molecule type" value="Genomic_DNA"/>
</dbReference>
<dbReference type="Proteomes" id="UP000828390">
    <property type="component" value="Unassembled WGS sequence"/>
</dbReference>